<feature type="transmembrane region" description="Helical" evidence="1">
    <location>
        <begin position="314"/>
        <end position="337"/>
    </location>
</feature>
<dbReference type="Pfam" id="PF00535">
    <property type="entry name" value="Glycos_transf_2"/>
    <property type="match status" value="1"/>
</dbReference>
<dbReference type="EMBL" id="AP017315">
    <property type="protein sequence ID" value="BAU31885.1"/>
    <property type="molecule type" value="Genomic_DNA"/>
</dbReference>
<dbReference type="SUPFAM" id="SSF53448">
    <property type="entry name" value="Nucleotide-diphospho-sugar transferases"/>
    <property type="match status" value="1"/>
</dbReference>
<dbReference type="KEGG" id="malk:MalAC0309_1023"/>
<name>A0A0U5BTX3_9MICO</name>
<feature type="domain" description="Glycosyltransferase 2-like" evidence="2">
    <location>
        <begin position="12"/>
        <end position="167"/>
    </location>
</feature>
<accession>A0A0U5BTX3</accession>
<dbReference type="InterPro" id="IPR029044">
    <property type="entry name" value="Nucleotide-diphossugar_trans"/>
</dbReference>
<protein>
    <recommendedName>
        <fullName evidence="2">Glycosyltransferase 2-like domain-containing protein</fullName>
    </recommendedName>
</protein>
<keyword evidence="1" id="KW-1133">Transmembrane helix</keyword>
<reference evidence="4" key="1">
    <citation type="submission" date="2015-12" db="EMBL/GenBank/DDBJ databases">
        <authorList>
            <person name="Shamseldin A."/>
            <person name="Moawad H."/>
            <person name="Abd El-Rahim W.M."/>
            <person name="Sadowsky M.J."/>
        </authorList>
    </citation>
    <scope>NUCLEOTIDE SEQUENCE [LARGE SCALE GENOMIC DNA]</scope>
    <source>
        <strain evidence="4">JAM AC0309</strain>
    </source>
</reference>
<sequence length="350" mass="37579">MGGPDTQRSGVSYVMPVYNEIAYIDDAIDSVLAQQYDGPTELVLALGPSTDGTSERVRQRADADPRIRIVDNPDMAIPIGLNRAIRASRYPIVVRVDAHTELSEGYTATGVATLERTGAVSVGGVMVANGRTTFQRAVARAYNSPLGLGGASYHTGGEEGPAESAYLGIMRRDELLDIGLYDEEINRGEDWELNKRLRDAGHIVWLDPALRVTYWPRDTWRKLARQFHATGLWRGELVRRAGGRSPLRYYAPPALVAASALSLLGLIALALGLLAPDTGPVALAVITAPTALYLLLLLSLIVAPLGGSTLRDRLAFVGVIATMHFAWGAGFIGGALFGARGSVDRSRTES</sequence>
<dbReference type="Gene3D" id="3.90.550.10">
    <property type="entry name" value="Spore Coat Polysaccharide Biosynthesis Protein SpsA, Chain A"/>
    <property type="match status" value="1"/>
</dbReference>
<dbReference type="RefSeq" id="WP_096421050.1">
    <property type="nucleotide sequence ID" value="NZ_AP017315.1"/>
</dbReference>
<proteinExistence type="predicted"/>
<dbReference type="InterPro" id="IPR001173">
    <property type="entry name" value="Glyco_trans_2-like"/>
</dbReference>
<dbReference type="PANTHER" id="PTHR43685:SF2">
    <property type="entry name" value="GLYCOSYLTRANSFERASE 2-LIKE DOMAIN-CONTAINING PROTEIN"/>
    <property type="match status" value="1"/>
</dbReference>
<reference evidence="3 4" key="2">
    <citation type="submission" date="2016-01" db="EMBL/GenBank/DDBJ databases">
        <title>Microcella alkaliphila JAM AC0309 whole genome shotgun sequence.</title>
        <authorList>
            <person name="Kurata A."/>
            <person name="Hirose Y."/>
            <person name="Kishimoto N."/>
            <person name="Kobayashi T."/>
        </authorList>
    </citation>
    <scope>NUCLEOTIDE SEQUENCE [LARGE SCALE GENOMIC DNA]</scope>
    <source>
        <strain evidence="3 4">JAM AC0309</strain>
    </source>
</reference>
<organism evidence="3 4">
    <name type="scientific">Microcella alkaliphila</name>
    <dbReference type="NCBI Taxonomy" id="279828"/>
    <lineage>
        <taxon>Bacteria</taxon>
        <taxon>Bacillati</taxon>
        <taxon>Actinomycetota</taxon>
        <taxon>Actinomycetes</taxon>
        <taxon>Micrococcales</taxon>
        <taxon>Microbacteriaceae</taxon>
        <taxon>Microcella</taxon>
    </lineage>
</organism>
<feature type="transmembrane region" description="Helical" evidence="1">
    <location>
        <begin position="281"/>
        <end position="302"/>
    </location>
</feature>
<dbReference type="OrthoDB" id="1757142at2"/>
<dbReference type="AlphaFoldDB" id="A0A0U5BTX3"/>
<gene>
    <name evidence="3" type="ORF">MalAC0309_1023</name>
</gene>
<evidence type="ECO:0000259" key="2">
    <source>
        <dbReference type="Pfam" id="PF00535"/>
    </source>
</evidence>
<feature type="transmembrane region" description="Helical" evidence="1">
    <location>
        <begin position="249"/>
        <end position="275"/>
    </location>
</feature>
<dbReference type="Proteomes" id="UP000218965">
    <property type="component" value="Chromosome"/>
</dbReference>
<dbReference type="PANTHER" id="PTHR43685">
    <property type="entry name" value="GLYCOSYLTRANSFERASE"/>
    <property type="match status" value="1"/>
</dbReference>
<dbReference type="InterPro" id="IPR050834">
    <property type="entry name" value="Glycosyltransf_2"/>
</dbReference>
<evidence type="ECO:0000313" key="4">
    <source>
        <dbReference type="Proteomes" id="UP000218965"/>
    </source>
</evidence>
<dbReference type="CDD" id="cd02525">
    <property type="entry name" value="Succinoglycan_BP_ExoA"/>
    <property type="match status" value="1"/>
</dbReference>
<evidence type="ECO:0000313" key="3">
    <source>
        <dbReference type="EMBL" id="BAU31885.1"/>
    </source>
</evidence>
<keyword evidence="1" id="KW-0812">Transmembrane</keyword>
<keyword evidence="1" id="KW-0472">Membrane</keyword>
<evidence type="ECO:0000256" key="1">
    <source>
        <dbReference type="SAM" id="Phobius"/>
    </source>
</evidence>